<reference evidence="8" key="1">
    <citation type="submission" date="2017-08" db="EMBL/GenBank/DDBJ databases">
        <authorList>
            <person name="Polle J.E."/>
            <person name="Barry K."/>
            <person name="Cushman J."/>
            <person name="Schmutz J."/>
            <person name="Tran D."/>
            <person name="Hathwaick L.T."/>
            <person name="Yim W.C."/>
            <person name="Jenkins J."/>
            <person name="Mckie-Krisberg Z.M."/>
            <person name="Prochnik S."/>
            <person name="Lindquist E."/>
            <person name="Dockter R.B."/>
            <person name="Adam C."/>
            <person name="Molina H."/>
            <person name="Bunkerborg J."/>
            <person name="Jin E."/>
            <person name="Buchheim M."/>
            <person name="Magnuson J."/>
        </authorList>
    </citation>
    <scope>NUCLEOTIDE SEQUENCE</scope>
    <source>
        <strain evidence="8">CCAP 19/18</strain>
    </source>
</reference>
<evidence type="ECO:0000313" key="9">
    <source>
        <dbReference type="Proteomes" id="UP000815325"/>
    </source>
</evidence>
<name>A0ABQ7G5D3_DUNSA</name>
<gene>
    <name evidence="8" type="ORF">DUNSADRAFT_15441</name>
</gene>
<dbReference type="PRINTS" id="PR00251">
    <property type="entry name" value="BACTRLOPSIN"/>
</dbReference>
<accession>A0ABQ7G5D3</accession>
<comment type="caution">
    <text evidence="8">The sequence shown here is derived from an EMBL/GenBank/DDBJ whole genome shotgun (WGS) entry which is preliminary data.</text>
</comment>
<dbReference type="InterPro" id="IPR001425">
    <property type="entry name" value="Arc/bac/fun_rhodopsins"/>
</dbReference>
<evidence type="ECO:0000256" key="4">
    <source>
        <dbReference type="ARBA" id="ARBA00022989"/>
    </source>
</evidence>
<feature type="compositionally biased region" description="Low complexity" evidence="6">
    <location>
        <begin position="10"/>
        <end position="29"/>
    </location>
</feature>
<evidence type="ECO:0000256" key="1">
    <source>
        <dbReference type="ARBA" id="ARBA00004141"/>
    </source>
</evidence>
<evidence type="ECO:0000256" key="6">
    <source>
        <dbReference type="SAM" id="MobiDB-lite"/>
    </source>
</evidence>
<feature type="transmembrane region" description="Helical" evidence="7">
    <location>
        <begin position="106"/>
        <end position="129"/>
    </location>
</feature>
<evidence type="ECO:0000256" key="2">
    <source>
        <dbReference type="ARBA" id="ARBA00008130"/>
    </source>
</evidence>
<keyword evidence="3 7" id="KW-0812">Transmembrane</keyword>
<sequence>MEPSGKVPLAGPDAAKQQQQKPAHPSQAPEQAPKQQRLSNIPQELRATEERRDMLLEREEIGIAWKATLSWSIFLLSWYFLLQASLKHVVSSDDLARETLFAQVPLYIYMYSQAAFFTATVLNLISFIFEDTAEKKQLALLSAIIKGISCHCDHLIVSGRAVVKFDRHGALLLPSRYVQWSCSTPTMIFTLSRISDLSGTEVALAMLADWLMVVAGYVAAETPWYLAVFPVFVSFASFAYVMHELRRMISSALKEANTNHAKACLTFTLWSTVVVWNLFWVAWIVSRCGGWLGPLGEPLTIFCNFAAKVIFSSTIMYNNYMTIAQRRRIVQQQREHAERLQVTIQLYSHAHASALKHTEELDQPACIVQQQRKHAERLQVTIQLLLQCTCISLEVHVES</sequence>
<dbReference type="EMBL" id="MU070110">
    <property type="protein sequence ID" value="KAF5829823.1"/>
    <property type="molecule type" value="Genomic_DNA"/>
</dbReference>
<organism evidence="8 9">
    <name type="scientific">Dunaliella salina</name>
    <name type="common">Green alga</name>
    <name type="synonym">Protococcus salinus</name>
    <dbReference type="NCBI Taxonomy" id="3046"/>
    <lineage>
        <taxon>Eukaryota</taxon>
        <taxon>Viridiplantae</taxon>
        <taxon>Chlorophyta</taxon>
        <taxon>core chlorophytes</taxon>
        <taxon>Chlorophyceae</taxon>
        <taxon>CS clade</taxon>
        <taxon>Chlamydomonadales</taxon>
        <taxon>Dunaliellaceae</taxon>
        <taxon>Dunaliella</taxon>
    </lineage>
</organism>
<feature type="compositionally biased region" description="Polar residues" evidence="6">
    <location>
        <begin position="33"/>
        <end position="42"/>
    </location>
</feature>
<proteinExistence type="inferred from homology"/>
<dbReference type="Proteomes" id="UP000815325">
    <property type="component" value="Unassembled WGS sequence"/>
</dbReference>
<protein>
    <submittedName>
        <fullName evidence="8">Uncharacterized protein</fullName>
    </submittedName>
</protein>
<evidence type="ECO:0000256" key="7">
    <source>
        <dbReference type="SAM" id="Phobius"/>
    </source>
</evidence>
<comment type="similarity">
    <text evidence="2">Belongs to the archaeal/bacterial/fungal opsin family.</text>
</comment>
<feature type="transmembrane region" description="Helical" evidence="7">
    <location>
        <begin position="263"/>
        <end position="286"/>
    </location>
</feature>
<keyword evidence="4 7" id="KW-1133">Transmembrane helix</keyword>
<feature type="transmembrane region" description="Helical" evidence="7">
    <location>
        <begin position="298"/>
        <end position="318"/>
    </location>
</feature>
<dbReference type="Gene3D" id="1.20.1070.10">
    <property type="entry name" value="Rhodopsin 7-helix transmembrane proteins"/>
    <property type="match status" value="1"/>
</dbReference>
<feature type="region of interest" description="Disordered" evidence="6">
    <location>
        <begin position="1"/>
        <end position="43"/>
    </location>
</feature>
<comment type="subcellular location">
    <subcellularLocation>
        <location evidence="1">Membrane</location>
        <topology evidence="1">Multi-pass membrane protein</topology>
    </subcellularLocation>
</comment>
<keyword evidence="9" id="KW-1185">Reference proteome</keyword>
<evidence type="ECO:0000256" key="3">
    <source>
        <dbReference type="ARBA" id="ARBA00022692"/>
    </source>
</evidence>
<evidence type="ECO:0000313" key="8">
    <source>
        <dbReference type="EMBL" id="KAF5829823.1"/>
    </source>
</evidence>
<dbReference type="SUPFAM" id="SSF81321">
    <property type="entry name" value="Family A G protein-coupled receptor-like"/>
    <property type="match status" value="1"/>
</dbReference>
<keyword evidence="5 7" id="KW-0472">Membrane</keyword>
<feature type="transmembrane region" description="Helical" evidence="7">
    <location>
        <begin position="224"/>
        <end position="242"/>
    </location>
</feature>
<feature type="transmembrane region" description="Helical" evidence="7">
    <location>
        <begin position="63"/>
        <end position="86"/>
    </location>
</feature>
<dbReference type="Pfam" id="PF01036">
    <property type="entry name" value="Bac_rhodopsin"/>
    <property type="match status" value="1"/>
</dbReference>
<evidence type="ECO:0000256" key="5">
    <source>
        <dbReference type="ARBA" id="ARBA00023136"/>
    </source>
</evidence>
<dbReference type="SMART" id="SM01021">
    <property type="entry name" value="Bac_rhodopsin"/>
    <property type="match status" value="1"/>
</dbReference>
<feature type="transmembrane region" description="Helical" evidence="7">
    <location>
        <begin position="197"/>
        <end position="218"/>
    </location>
</feature>